<dbReference type="Proteomes" id="UP001500449">
    <property type="component" value="Unassembled WGS sequence"/>
</dbReference>
<dbReference type="Pfam" id="PF14230">
    <property type="entry name" value="DUF4333"/>
    <property type="match status" value="1"/>
</dbReference>
<reference evidence="3 4" key="1">
    <citation type="journal article" date="2019" name="Int. J. Syst. Evol. Microbiol.">
        <title>The Global Catalogue of Microorganisms (GCM) 10K type strain sequencing project: providing services to taxonomists for standard genome sequencing and annotation.</title>
        <authorList>
            <consortium name="The Broad Institute Genomics Platform"/>
            <consortium name="The Broad Institute Genome Sequencing Center for Infectious Disease"/>
            <person name="Wu L."/>
            <person name="Ma J."/>
        </authorList>
    </citation>
    <scope>NUCLEOTIDE SEQUENCE [LARGE SCALE GENOMIC DNA]</scope>
    <source>
        <strain evidence="3 4">JCM 16009</strain>
    </source>
</reference>
<dbReference type="PROSITE" id="PS51257">
    <property type="entry name" value="PROKAR_LIPOPROTEIN"/>
    <property type="match status" value="1"/>
</dbReference>
<gene>
    <name evidence="3" type="ORF">GCM10009836_68700</name>
</gene>
<feature type="signal peptide" evidence="1">
    <location>
        <begin position="1"/>
        <end position="30"/>
    </location>
</feature>
<evidence type="ECO:0000259" key="2">
    <source>
        <dbReference type="Pfam" id="PF14230"/>
    </source>
</evidence>
<protein>
    <recommendedName>
        <fullName evidence="2">DUF4333 domain-containing protein</fullName>
    </recommendedName>
</protein>
<name>A0ABN2NSL4_9PSEU</name>
<accession>A0ABN2NSL4</accession>
<dbReference type="RefSeq" id="WP_344427026.1">
    <property type="nucleotide sequence ID" value="NZ_BAAAQK010000028.1"/>
</dbReference>
<dbReference type="InterPro" id="IPR025637">
    <property type="entry name" value="DUF4333"/>
</dbReference>
<feature type="chain" id="PRO_5046217165" description="DUF4333 domain-containing protein" evidence="1">
    <location>
        <begin position="31"/>
        <end position="99"/>
    </location>
</feature>
<keyword evidence="4" id="KW-1185">Reference proteome</keyword>
<dbReference type="EMBL" id="BAAAQK010000028">
    <property type="protein sequence ID" value="GAA1877546.1"/>
    <property type="molecule type" value="Genomic_DNA"/>
</dbReference>
<comment type="caution">
    <text evidence="3">The sequence shown here is derived from an EMBL/GenBank/DDBJ whole genome shotgun (WGS) entry which is preliminary data.</text>
</comment>
<evidence type="ECO:0000313" key="4">
    <source>
        <dbReference type="Proteomes" id="UP001500449"/>
    </source>
</evidence>
<keyword evidence="1" id="KW-0732">Signal</keyword>
<proteinExistence type="predicted"/>
<organism evidence="3 4">
    <name type="scientific">Pseudonocardia ailaonensis</name>
    <dbReference type="NCBI Taxonomy" id="367279"/>
    <lineage>
        <taxon>Bacteria</taxon>
        <taxon>Bacillati</taxon>
        <taxon>Actinomycetota</taxon>
        <taxon>Actinomycetes</taxon>
        <taxon>Pseudonocardiales</taxon>
        <taxon>Pseudonocardiaceae</taxon>
        <taxon>Pseudonocardia</taxon>
    </lineage>
</organism>
<feature type="domain" description="DUF4333" evidence="2">
    <location>
        <begin position="17"/>
        <end position="89"/>
    </location>
</feature>
<sequence>MNARIARTVGTLVAAGGLLLGLSACSYSVAADDVKSQITSAVQDQLQAAPTSVTCPSDLDAKVGATLTCTVVMPDQKFDVVAKVTAVEGKDVKFDINQV</sequence>
<evidence type="ECO:0000313" key="3">
    <source>
        <dbReference type="EMBL" id="GAA1877546.1"/>
    </source>
</evidence>
<evidence type="ECO:0000256" key="1">
    <source>
        <dbReference type="SAM" id="SignalP"/>
    </source>
</evidence>